<dbReference type="Gene3D" id="1.10.357.50">
    <property type="match status" value="1"/>
</dbReference>
<dbReference type="InterPro" id="IPR010439">
    <property type="entry name" value="MUN_dom"/>
</dbReference>
<evidence type="ECO:0000259" key="2">
    <source>
        <dbReference type="PROSITE" id="PS50004"/>
    </source>
</evidence>
<feature type="region of interest" description="Disordered" evidence="1">
    <location>
        <begin position="1"/>
        <end position="22"/>
    </location>
</feature>
<dbReference type="Pfam" id="PF00168">
    <property type="entry name" value="C2"/>
    <property type="match status" value="1"/>
</dbReference>
<evidence type="ECO:0000256" key="1">
    <source>
        <dbReference type="SAM" id="MobiDB-lite"/>
    </source>
</evidence>
<proteinExistence type="predicted"/>
<dbReference type="SUPFAM" id="SSF49562">
    <property type="entry name" value="C2 domain (Calcium/lipid-binding domain, CaLB)"/>
    <property type="match status" value="1"/>
</dbReference>
<dbReference type="InterPro" id="IPR014772">
    <property type="entry name" value="Munc13_dom-2"/>
</dbReference>
<evidence type="ECO:0000259" key="4">
    <source>
        <dbReference type="PROSITE" id="PS51259"/>
    </source>
</evidence>
<evidence type="ECO:0000313" key="5">
    <source>
        <dbReference type="EMBL" id="KZV82204.1"/>
    </source>
</evidence>
<dbReference type="Gene3D" id="2.60.40.150">
    <property type="entry name" value="C2 domain"/>
    <property type="match status" value="1"/>
</dbReference>
<dbReference type="STRING" id="1314781.A0A165CC84"/>
<feature type="compositionally biased region" description="Pro residues" evidence="1">
    <location>
        <begin position="1274"/>
        <end position="1284"/>
    </location>
</feature>
<dbReference type="Proteomes" id="UP000077266">
    <property type="component" value="Unassembled WGS sequence"/>
</dbReference>
<feature type="region of interest" description="Disordered" evidence="1">
    <location>
        <begin position="1251"/>
        <end position="1284"/>
    </location>
</feature>
<dbReference type="SMART" id="SM00239">
    <property type="entry name" value="C2"/>
    <property type="match status" value="1"/>
</dbReference>
<dbReference type="PANTHER" id="PTHR47263">
    <property type="entry name" value="ADENYLATE CYCLASE ACTIVATION PROTEIN GIT1"/>
    <property type="match status" value="1"/>
</dbReference>
<dbReference type="InParanoid" id="A0A165CC84"/>
<dbReference type="Gene3D" id="1.20.58.1100">
    <property type="match status" value="1"/>
</dbReference>
<dbReference type="InterPro" id="IPR052811">
    <property type="entry name" value="Glucose_resp_signaling"/>
</dbReference>
<dbReference type="PROSITE" id="PS50004">
    <property type="entry name" value="C2"/>
    <property type="match status" value="1"/>
</dbReference>
<feature type="domain" description="MHD2" evidence="4">
    <location>
        <begin position="1060"/>
        <end position="1177"/>
    </location>
</feature>
<dbReference type="CDD" id="cd04043">
    <property type="entry name" value="C2_Munc13_fungal"/>
    <property type="match status" value="1"/>
</dbReference>
<dbReference type="Pfam" id="PF06292">
    <property type="entry name" value="MUN"/>
    <property type="match status" value="1"/>
</dbReference>
<dbReference type="PANTHER" id="PTHR47263:SF1">
    <property type="entry name" value="C2 DOMAIN PROTEIN (AFU_ORTHOLOGUE AFUA_7G02350)"/>
    <property type="match status" value="1"/>
</dbReference>
<dbReference type="FunCoup" id="A0A165CC84">
    <property type="interactions" value="26"/>
</dbReference>
<organism evidence="5 6">
    <name type="scientific">Exidia glandulosa HHB12029</name>
    <dbReference type="NCBI Taxonomy" id="1314781"/>
    <lineage>
        <taxon>Eukaryota</taxon>
        <taxon>Fungi</taxon>
        <taxon>Dikarya</taxon>
        <taxon>Basidiomycota</taxon>
        <taxon>Agaricomycotina</taxon>
        <taxon>Agaricomycetes</taxon>
        <taxon>Auriculariales</taxon>
        <taxon>Exidiaceae</taxon>
        <taxon>Exidia</taxon>
    </lineage>
</organism>
<evidence type="ECO:0000313" key="6">
    <source>
        <dbReference type="Proteomes" id="UP000077266"/>
    </source>
</evidence>
<dbReference type="InterPro" id="IPR000008">
    <property type="entry name" value="C2_dom"/>
</dbReference>
<feature type="region of interest" description="Disordered" evidence="1">
    <location>
        <begin position="176"/>
        <end position="200"/>
    </location>
</feature>
<name>A0A165CC84_EXIGL</name>
<feature type="region of interest" description="Disordered" evidence="1">
    <location>
        <begin position="295"/>
        <end position="331"/>
    </location>
</feature>
<evidence type="ECO:0000259" key="3">
    <source>
        <dbReference type="PROSITE" id="PS51258"/>
    </source>
</evidence>
<dbReference type="PROSITE" id="PS51259">
    <property type="entry name" value="MHD2"/>
    <property type="match status" value="1"/>
</dbReference>
<feature type="domain" description="MHD1" evidence="3">
    <location>
        <begin position="629"/>
        <end position="746"/>
    </location>
</feature>
<reference evidence="5 6" key="1">
    <citation type="journal article" date="2016" name="Mol. Biol. Evol.">
        <title>Comparative Genomics of Early-Diverging Mushroom-Forming Fungi Provides Insights into the Origins of Lignocellulose Decay Capabilities.</title>
        <authorList>
            <person name="Nagy L.G."/>
            <person name="Riley R."/>
            <person name="Tritt A."/>
            <person name="Adam C."/>
            <person name="Daum C."/>
            <person name="Floudas D."/>
            <person name="Sun H."/>
            <person name="Yadav J.S."/>
            <person name="Pangilinan J."/>
            <person name="Larsson K.H."/>
            <person name="Matsuura K."/>
            <person name="Barry K."/>
            <person name="Labutti K."/>
            <person name="Kuo R."/>
            <person name="Ohm R.A."/>
            <person name="Bhattacharya S.S."/>
            <person name="Shirouzu T."/>
            <person name="Yoshinaga Y."/>
            <person name="Martin F.M."/>
            <person name="Grigoriev I.V."/>
            <person name="Hibbett D.S."/>
        </authorList>
    </citation>
    <scope>NUCLEOTIDE SEQUENCE [LARGE SCALE GENOMIC DNA]</scope>
    <source>
        <strain evidence="5 6">HHB12029</strain>
    </source>
</reference>
<gene>
    <name evidence="5" type="ORF">EXIGLDRAFT_730010</name>
</gene>
<dbReference type="EMBL" id="KV426339">
    <property type="protein sequence ID" value="KZV82204.1"/>
    <property type="molecule type" value="Genomic_DNA"/>
</dbReference>
<accession>A0A165CC84</accession>
<dbReference type="InterPro" id="IPR035892">
    <property type="entry name" value="C2_domain_sf"/>
</dbReference>
<sequence>MQPKPAQDTSATAGANGDCAKEGRDYSSRISGAIFSIGDLFKDAGRDGPKSVKFPEKMLKVLDTKLQNIAMGKDPTYHDQHIRRTIAIFYGTTKDPTFARNMKENRKIEELILTFATTATGALRKDPQLAGDGWKIELNKQLGEFILILRDCLRGLNHVSAELTARLDMYTAKLAPSAAPQQERGRDTLPSPAPSVSNSAEDMPLVKTIARLFNVNDADVQRDVNALKRVCTEKAALTDLKACLKNINAGLPFPGRREDFETDAAYQHWRTQELSHLSQLMVIMVQFNPELAKSTPSEALPNLPGPSGRPESLYSASTSSPRAPGSRHGSISSRYSLSVDVIAQAVEDDDDVPMGHTFVYIPPAPRKFYKRLVELAIQYDLEAMHTLPEDQEVSLGILSPRHLEVINECAIRWRIPQSYRVAAFMDIIKYKYEREEVPLECIPEGLQMIQRAMHEVDVSNWPKADVEYLAQIYGALFNIFLAALYHQLEVLPTLTPDAIEPFLSIIQAVRDSGLLERFQVDIASRVKELEDRVRIVSVHYYTEKHNELFAQPGVNRALPLLLLTDVLEKMAKTLDKRFPEPLLGQIDLVSLALQSQVPLFVNDLDRERKRLMEGSANLPTPDVPVEDIFTLFRRTKTLLDMHRAFCPENHVDFDIVGYFEHWVRQWLNTTDNKTSQWVHAAVDVDKFEPEGAEGHSSSIIDLFDSLRSPINFLLDLKWPDEYQEARFFTSISKTVSKSLELYCRRVEELFMNEMFPRPTDYLQPQKQSAWIEKAKMTIQGEKKVEPFNFQPESCVKLNNIEAARNLLDKMYTQIDADRISRVLEEAPPVPEKVERPRFLFTVKIVIAENLVPLDSSVSARLDTFVTLSDENGNRLAKTRTIYDSFDPRWEEAFDISVDKALWLMVSIRDRALVGKHDTVGRAYICLDPRRFGDFLAHDLWLDLDTQGRVLLRVSMEGEKDDIQFYFGRAFRSLKRAEGEMVRVFIDKMSPIIRQALSRSVLKSLVKPGGGMSIDYSKALGGMQALYRTALGTSSSEVQIPLPQSEKPRIRPEDLTDVQIEQAILPLFDYFDANLQILNSSLSESAKEMVMARVWKEILSVIEGLLVPPLSELPSDMRPLSDKEVDIVFKWLKFLRDYFYAGGEGPVALEVLQNQKYRDIISIRLYYDMHTDQLMEECVRMMQQNLRVEPTVKKRAKSVYQQRNLGTIKDRKREKRKQQEPASGEMIMRILRMRPNTSDFIAQQMQIMSRIQSEQERTRVNTENRRRRQGGVQPAIPPLPPLPGA</sequence>
<feature type="domain" description="C2" evidence="2">
    <location>
        <begin position="818"/>
        <end position="941"/>
    </location>
</feature>
<protein>
    <submittedName>
        <fullName evidence="5">Uncharacterized protein</fullName>
    </submittedName>
</protein>
<dbReference type="PROSITE" id="PS51258">
    <property type="entry name" value="MHD1"/>
    <property type="match status" value="1"/>
</dbReference>
<dbReference type="InterPro" id="IPR014770">
    <property type="entry name" value="Munc13_1"/>
</dbReference>
<keyword evidence="6" id="KW-1185">Reference proteome</keyword>
<feature type="compositionally biased region" description="Basic and acidic residues" evidence="1">
    <location>
        <begin position="1252"/>
        <end position="1263"/>
    </location>
</feature>
<dbReference type="OrthoDB" id="2015333at2759"/>